<protein>
    <submittedName>
        <fullName evidence="1">Uncharacterized protein</fullName>
    </submittedName>
</protein>
<sequence length="133" mass="14974">MKTGTTGVDSEAPLWMDLPEIERDAAGIPTFVFERELSEGDKPTRERKTLEVVLYWREAVMNIGHYSDVRDITIGDALDNDFRVSSDDIPSERFALVTENDGQFVLSWSGDMKLEVKTKSGELRGHTELEHAG</sequence>
<accession>A0A383AL16</accession>
<organism evidence="1">
    <name type="scientific">marine metagenome</name>
    <dbReference type="NCBI Taxonomy" id="408172"/>
    <lineage>
        <taxon>unclassified sequences</taxon>
        <taxon>metagenomes</taxon>
        <taxon>ecological metagenomes</taxon>
    </lineage>
</organism>
<gene>
    <name evidence="1" type="ORF">METZ01_LOCUS461460</name>
</gene>
<dbReference type="EMBL" id="UINC01193145">
    <property type="protein sequence ID" value="SVE08606.1"/>
    <property type="molecule type" value="Genomic_DNA"/>
</dbReference>
<proteinExistence type="predicted"/>
<name>A0A383AL16_9ZZZZ</name>
<feature type="non-terminal residue" evidence="1">
    <location>
        <position position="133"/>
    </location>
</feature>
<reference evidence="1" key="1">
    <citation type="submission" date="2018-05" db="EMBL/GenBank/DDBJ databases">
        <authorList>
            <person name="Lanie J.A."/>
            <person name="Ng W.-L."/>
            <person name="Kazmierczak K.M."/>
            <person name="Andrzejewski T.M."/>
            <person name="Davidsen T.M."/>
            <person name="Wayne K.J."/>
            <person name="Tettelin H."/>
            <person name="Glass J.I."/>
            <person name="Rusch D."/>
            <person name="Podicherti R."/>
            <person name="Tsui H.-C.T."/>
            <person name="Winkler M.E."/>
        </authorList>
    </citation>
    <scope>NUCLEOTIDE SEQUENCE</scope>
</reference>
<evidence type="ECO:0000313" key="1">
    <source>
        <dbReference type="EMBL" id="SVE08606.1"/>
    </source>
</evidence>
<dbReference type="AlphaFoldDB" id="A0A383AL16"/>